<organism evidence="1 2">
    <name type="scientific">Trichinella papuae</name>
    <dbReference type="NCBI Taxonomy" id="268474"/>
    <lineage>
        <taxon>Eukaryota</taxon>
        <taxon>Metazoa</taxon>
        <taxon>Ecdysozoa</taxon>
        <taxon>Nematoda</taxon>
        <taxon>Enoplea</taxon>
        <taxon>Dorylaimia</taxon>
        <taxon>Trichinellida</taxon>
        <taxon>Trichinellidae</taxon>
        <taxon>Trichinella</taxon>
    </lineage>
</organism>
<proteinExistence type="predicted"/>
<sequence>MAKLQQHNNAAFFSCSNNVQLINPAKSPYHSWFKSGRSFDDQIIRQHQKTCHTKEAVVQEKLCRFTELKLVSVLWRQMVFARHTACLHACVTLKASGTENIQSFPVEGVGVEKNKRSGGRLCSRQGSVTNVVDSEDESRLHSQHWPTV</sequence>
<dbReference type="EMBL" id="JYDO01000008">
    <property type="protein sequence ID" value="KRZ79005.1"/>
    <property type="molecule type" value="Genomic_DNA"/>
</dbReference>
<keyword evidence="2" id="KW-1185">Reference proteome</keyword>
<evidence type="ECO:0000313" key="1">
    <source>
        <dbReference type="EMBL" id="KRZ79005.1"/>
    </source>
</evidence>
<gene>
    <name evidence="1" type="ORF">T10_8336</name>
</gene>
<reference evidence="1 2" key="1">
    <citation type="submission" date="2015-01" db="EMBL/GenBank/DDBJ databases">
        <title>Evolution of Trichinella species and genotypes.</title>
        <authorList>
            <person name="Korhonen P.K."/>
            <person name="Edoardo P."/>
            <person name="Giuseppe L.R."/>
            <person name="Gasser R.B."/>
        </authorList>
    </citation>
    <scope>NUCLEOTIDE SEQUENCE [LARGE SCALE GENOMIC DNA]</scope>
    <source>
        <strain evidence="1">ISS1980</strain>
    </source>
</reference>
<evidence type="ECO:0000313" key="2">
    <source>
        <dbReference type="Proteomes" id="UP000054843"/>
    </source>
</evidence>
<comment type="caution">
    <text evidence="1">The sequence shown here is derived from an EMBL/GenBank/DDBJ whole genome shotgun (WGS) entry which is preliminary data.</text>
</comment>
<name>A0A0V1N4T6_9BILA</name>
<accession>A0A0V1N4T6</accession>
<dbReference type="Proteomes" id="UP000054843">
    <property type="component" value="Unassembled WGS sequence"/>
</dbReference>
<dbReference type="PROSITE" id="PS51257">
    <property type="entry name" value="PROKAR_LIPOPROTEIN"/>
    <property type="match status" value="1"/>
</dbReference>
<protein>
    <submittedName>
        <fullName evidence="1">Uncharacterized protein</fullName>
    </submittedName>
</protein>
<dbReference type="AlphaFoldDB" id="A0A0V1N4T6"/>